<dbReference type="PANTHER" id="PTHR37937:SF1">
    <property type="entry name" value="CONJUGATIVE TRANSFER: DNA TRANSPORT"/>
    <property type="match status" value="1"/>
</dbReference>
<comment type="caution">
    <text evidence="9">The sequence shown here is derived from an EMBL/GenBank/DDBJ whole genome shotgun (WGS) entry which is preliminary data.</text>
</comment>
<keyword evidence="3" id="KW-1003">Cell membrane</keyword>
<keyword evidence="6 8" id="KW-0472">Membrane</keyword>
<dbReference type="Proteomes" id="UP000236379">
    <property type="component" value="Unassembled WGS sequence"/>
</dbReference>
<evidence type="ECO:0008006" key="11">
    <source>
        <dbReference type="Google" id="ProtNLM"/>
    </source>
</evidence>
<evidence type="ECO:0000256" key="1">
    <source>
        <dbReference type="ARBA" id="ARBA00004651"/>
    </source>
</evidence>
<dbReference type="Gene3D" id="3.40.50.300">
    <property type="entry name" value="P-loop containing nucleotide triphosphate hydrolases"/>
    <property type="match status" value="1"/>
</dbReference>
<dbReference type="AlphaFoldDB" id="A0A2K3US61"/>
<gene>
    <name evidence="9" type="ORF">CVO96_19675</name>
</gene>
<keyword evidence="10" id="KW-1185">Reference proteome</keyword>
<dbReference type="EMBL" id="PPPD01000004">
    <property type="protein sequence ID" value="PNY79347.1"/>
    <property type="molecule type" value="Genomic_DNA"/>
</dbReference>
<evidence type="ECO:0000256" key="6">
    <source>
        <dbReference type="ARBA" id="ARBA00023136"/>
    </source>
</evidence>
<name>A0A2K3US61_9DEIO</name>
<dbReference type="InterPro" id="IPR003688">
    <property type="entry name" value="TraG/VirD4"/>
</dbReference>
<dbReference type="PANTHER" id="PTHR37937">
    <property type="entry name" value="CONJUGATIVE TRANSFER: DNA TRANSPORT"/>
    <property type="match status" value="1"/>
</dbReference>
<evidence type="ECO:0000256" key="5">
    <source>
        <dbReference type="ARBA" id="ARBA00022989"/>
    </source>
</evidence>
<evidence type="ECO:0000256" key="3">
    <source>
        <dbReference type="ARBA" id="ARBA00022475"/>
    </source>
</evidence>
<comment type="similarity">
    <text evidence="2">Belongs to the VirD4/TraG family.</text>
</comment>
<evidence type="ECO:0000256" key="7">
    <source>
        <dbReference type="SAM" id="MobiDB-lite"/>
    </source>
</evidence>
<organism evidence="9 10">
    <name type="scientific">Deinococcus koreensis</name>
    <dbReference type="NCBI Taxonomy" id="2054903"/>
    <lineage>
        <taxon>Bacteria</taxon>
        <taxon>Thermotogati</taxon>
        <taxon>Deinococcota</taxon>
        <taxon>Deinococci</taxon>
        <taxon>Deinococcales</taxon>
        <taxon>Deinococcaceae</taxon>
        <taxon>Deinococcus</taxon>
    </lineage>
</organism>
<dbReference type="GO" id="GO:0005886">
    <property type="term" value="C:plasma membrane"/>
    <property type="evidence" value="ECO:0007669"/>
    <property type="project" value="UniProtKB-SubCell"/>
</dbReference>
<dbReference type="Pfam" id="PF02534">
    <property type="entry name" value="T4SS-DNA_transf"/>
    <property type="match status" value="2"/>
</dbReference>
<evidence type="ECO:0000313" key="10">
    <source>
        <dbReference type="Proteomes" id="UP000236379"/>
    </source>
</evidence>
<evidence type="ECO:0000256" key="2">
    <source>
        <dbReference type="ARBA" id="ARBA00008806"/>
    </source>
</evidence>
<sequence length="573" mass="62773">MRVNYLRFLLRFFLALMLCVAATSLLMLGLWMMAVAALLAGGWYLYLFKDTVAERRYDAHFATPGELDPLKPGALAGDGVMVGFGYRELLAVRPGLSGKQELGHFMWVGPNRSGKGLSITSNLLLWRGSAVIVDIKGEIAEATAGYRRDVLGQTVIILNPSDGERSHQYDPFAELDTDNQIFSAAVAFMNPNQDGENAIFAQRASAMLAAMIRAARVGGWPVIPTLDALLFHPDGVRGAALSLQALGDPMIDKWLNAFLSRAPNRVDWGAAAGDRFLNNSWQRLVTAAQYLTTDGVIHMTAGRDFTASDLMDGPVTVYLVFRESELDLTLPLFNLVVDAMLRAVTRAYDLNREHYARQGVKTLAVFDEAFRATPTLLPEYSATVSGRGISMCVYVQSIAQLTDVWGKAGKTTLLDNVHTKIFLSAVDRNEGDRDSTSAFVANSCGSYMVEDRGINKQEHGHELSSTVRLTPRELITAAEFGQLPPTHSIVLTNELPPILAHRLEPWQFRAFKLAESLPLPKLPDRAEVARPEIVLPKPRPRARAKSEKSAPAPTPGRITPDQGDGDGPEVVAF</sequence>
<keyword evidence="4 8" id="KW-0812">Transmembrane</keyword>
<accession>A0A2K3US61</accession>
<feature type="region of interest" description="Disordered" evidence="7">
    <location>
        <begin position="527"/>
        <end position="573"/>
    </location>
</feature>
<dbReference type="InterPro" id="IPR027417">
    <property type="entry name" value="P-loop_NTPase"/>
</dbReference>
<comment type="subcellular location">
    <subcellularLocation>
        <location evidence="1">Cell membrane</location>
        <topology evidence="1">Multi-pass membrane protein</topology>
    </subcellularLocation>
</comment>
<evidence type="ECO:0000256" key="8">
    <source>
        <dbReference type="SAM" id="Phobius"/>
    </source>
</evidence>
<evidence type="ECO:0000256" key="4">
    <source>
        <dbReference type="ARBA" id="ARBA00022692"/>
    </source>
</evidence>
<dbReference type="InterPro" id="IPR051539">
    <property type="entry name" value="T4SS-coupling_protein"/>
</dbReference>
<reference evidence="9 10" key="1">
    <citation type="submission" date="2018-01" db="EMBL/GenBank/DDBJ databases">
        <title>Deinococcus koreensis sp. nov., a radiation-resistant bacterium isolated from river water.</title>
        <authorList>
            <person name="Choi A."/>
        </authorList>
    </citation>
    <scope>NUCLEOTIDE SEQUENCE [LARGE SCALE GENOMIC DNA]</scope>
    <source>
        <strain evidence="9 10">SJW1-2</strain>
    </source>
</reference>
<keyword evidence="5 8" id="KW-1133">Transmembrane helix</keyword>
<proteinExistence type="inferred from homology"/>
<evidence type="ECO:0000313" key="9">
    <source>
        <dbReference type="EMBL" id="PNY79347.1"/>
    </source>
</evidence>
<feature type="transmembrane region" description="Helical" evidence="8">
    <location>
        <begin position="12"/>
        <end position="45"/>
    </location>
</feature>
<protein>
    <recommendedName>
        <fullName evidence="11">Type IV secretion system protein VirD4</fullName>
    </recommendedName>
</protein>
<dbReference type="CDD" id="cd01127">
    <property type="entry name" value="TrwB_TraG_TraD_VirD4"/>
    <property type="match status" value="1"/>
</dbReference>
<dbReference type="SUPFAM" id="SSF52540">
    <property type="entry name" value="P-loop containing nucleoside triphosphate hydrolases"/>
    <property type="match status" value="1"/>
</dbReference>